<gene>
    <name evidence="2" type="ORF">HA50_22920</name>
</gene>
<dbReference type="EMBL" id="MLJI01000002">
    <property type="protein sequence ID" value="ORM89483.1"/>
    <property type="molecule type" value="Genomic_DNA"/>
</dbReference>
<protein>
    <submittedName>
        <fullName evidence="2">Uncharacterized protein</fullName>
    </submittedName>
</protein>
<dbReference type="AlphaFoldDB" id="A0A1X1EKV9"/>
<reference evidence="2 3" key="1">
    <citation type="journal article" date="2017" name="Antonie Van Leeuwenhoek">
        <title>Phylogenomic resolution of the bacterial genus Pantoea and its relationship with Erwinia and Tatumella.</title>
        <authorList>
            <person name="Palmer M."/>
            <person name="Steenkamp E.T."/>
            <person name="Coetzee M.P."/>
            <person name="Chan W.Y."/>
            <person name="van Zyl E."/>
            <person name="De Maayer P."/>
            <person name="Coutinho T.A."/>
            <person name="Blom J."/>
            <person name="Smits T.H."/>
            <person name="Duffy B."/>
            <person name="Venter S.N."/>
        </authorList>
    </citation>
    <scope>NUCLEOTIDE SEQUENCE [LARGE SCALE GENOMIC DNA]</scope>
    <source>
        <strain evidence="2 3">LMG 2657</strain>
    </source>
</reference>
<evidence type="ECO:0000313" key="3">
    <source>
        <dbReference type="Proteomes" id="UP000193749"/>
    </source>
</evidence>
<evidence type="ECO:0000313" key="2">
    <source>
        <dbReference type="EMBL" id="ORM89483.1"/>
    </source>
</evidence>
<dbReference type="Proteomes" id="UP000193749">
    <property type="component" value="Unassembled WGS sequence"/>
</dbReference>
<accession>A0A1X1EKV9</accession>
<keyword evidence="3" id="KW-1185">Reference proteome</keyword>
<dbReference type="RefSeq" id="WP_084879197.1">
    <property type="nucleotide sequence ID" value="NZ_JAGGMY010000002.1"/>
</dbReference>
<sequence>MNTHNVNIKTATPESLKTWVKQNFDVLLATRTSRLINLAKLEGDLMMYRSLASLGEGAVDEEDLYDAVRWAAKCINRMVADGDIATPAAYELALSVQTLAETLWSEVWEEVKGAGLPDLADLQTSAEYRRTALRRSFTESARPFGVIVSGHMEFFADDPFYGTYWDDGEVCLGRADTLEDAMELLIQADASGDWNMRMDVHEYRDEDFGRDRVPVSFSPHIVTITDLAGRVVLCGNALTLVWSVPETDPAVLERIAVEKDVLLREAAQASDWDNDETARQLRSQAALLDMPRIHPVWHNTPEVAAALRNYIHPKDRTDGTTSSETGHPASME</sequence>
<feature type="region of interest" description="Disordered" evidence="1">
    <location>
        <begin position="310"/>
        <end position="332"/>
    </location>
</feature>
<organism evidence="2 3">
    <name type="scientific">Pantoea cypripedii</name>
    <name type="common">Pectobacterium cypripedii</name>
    <name type="synonym">Erwinia cypripedii</name>
    <dbReference type="NCBI Taxonomy" id="55209"/>
    <lineage>
        <taxon>Bacteria</taxon>
        <taxon>Pseudomonadati</taxon>
        <taxon>Pseudomonadota</taxon>
        <taxon>Gammaproteobacteria</taxon>
        <taxon>Enterobacterales</taxon>
        <taxon>Erwiniaceae</taxon>
        <taxon>Pantoea</taxon>
    </lineage>
</organism>
<name>A0A1X1EKV9_PANCY</name>
<proteinExistence type="predicted"/>
<comment type="caution">
    <text evidence="2">The sequence shown here is derived from an EMBL/GenBank/DDBJ whole genome shotgun (WGS) entry which is preliminary data.</text>
</comment>
<evidence type="ECO:0000256" key="1">
    <source>
        <dbReference type="SAM" id="MobiDB-lite"/>
    </source>
</evidence>
<dbReference type="OrthoDB" id="6867088at2"/>